<evidence type="ECO:0000256" key="3">
    <source>
        <dbReference type="ARBA" id="ARBA00022723"/>
    </source>
</evidence>
<protein>
    <submittedName>
        <fullName evidence="12">DNA replication atp-dependent helicase/nuclease DNA2</fullName>
    </submittedName>
</protein>
<keyword evidence="5" id="KW-0378">Hydrolase</keyword>
<evidence type="ECO:0000256" key="6">
    <source>
        <dbReference type="ARBA" id="ARBA00022806"/>
    </source>
</evidence>
<evidence type="ECO:0000259" key="11">
    <source>
        <dbReference type="Pfam" id="PF08696"/>
    </source>
</evidence>
<reference evidence="12" key="1">
    <citation type="submission" date="2022-10" db="EMBL/GenBank/DDBJ databases">
        <title>Novel sulphate-reducing endosymbionts in the free-living metamonad Anaeramoeba.</title>
        <authorList>
            <person name="Jerlstrom-Hultqvist J."/>
            <person name="Cepicka I."/>
            <person name="Gallot-Lavallee L."/>
            <person name="Salas-Leiva D."/>
            <person name="Curtis B.A."/>
            <person name="Zahonova K."/>
            <person name="Pipaliya S."/>
            <person name="Dacks J."/>
            <person name="Roger A.J."/>
        </authorList>
    </citation>
    <scope>NUCLEOTIDE SEQUENCE</scope>
    <source>
        <strain evidence="12">BMAN</strain>
    </source>
</reference>
<comment type="cofactor">
    <cofactor evidence="1">
        <name>[4Fe-4S] cluster</name>
        <dbReference type="ChEBI" id="CHEBI:49883"/>
    </cofactor>
</comment>
<evidence type="ECO:0000256" key="9">
    <source>
        <dbReference type="ARBA" id="ARBA00023014"/>
    </source>
</evidence>
<dbReference type="GO" id="GO:0016787">
    <property type="term" value="F:hydrolase activity"/>
    <property type="evidence" value="ECO:0007669"/>
    <property type="project" value="UniProtKB-KW"/>
</dbReference>
<dbReference type="InterPro" id="IPR027417">
    <property type="entry name" value="P-loop_NTPase"/>
</dbReference>
<evidence type="ECO:0000256" key="2">
    <source>
        <dbReference type="ARBA" id="ARBA00022722"/>
    </source>
</evidence>
<dbReference type="GO" id="GO:0051536">
    <property type="term" value="F:iron-sulfur cluster binding"/>
    <property type="evidence" value="ECO:0007669"/>
    <property type="project" value="UniProtKB-KW"/>
</dbReference>
<sequence length="989" mass="115015">MLKQIEEEFLIVKKISLYKQLKILQTITPNSKTKFNIILKGKWTELNISEEDHIKITIDEKSKMKENEDSITISNETNSISVNPEIFINMTDICSGSWCLRKSVLSSVFIPFHSVQAVQLMQTGEIAHEIFEHCLLKTSQNSQKNANQTNQILFDVFDEEIQKKSVNILLSEETISQMKTKLNKFIFNYLQWKKKYMDNYGKIKVARMKYRRQQQEFFWKVDSLVSVEEKINSLSYGFVGKIDSVVKSTFSEVDPKIIMQNPELDQQKKKKLLEPKITPLEYKNSEKPVQNSQIEQVQLYLKMLSEKYNSEVDHGILHYFKKSIYDNTVAVLFDQSIFSDLLFRRNLIALHRIRNTLPKIDTSIARSCAKCQFARFCAIYDLLQSGTEKNHDKFYPTNFLTNQDLQFLKIWNLFLDKESTQSYLLNQEIWTQPLEERIRLGLTIGDLELIESDQIQNNNENENENENENFIETKEFWNYKFRRLSQNWIPQKFIKGAYIALVSLVSNPQINAKKSIHPKIICEARIISITNTLVEIETENQIPLLLSVENDTQNKPTFRIDVSFSISNHKIQRTNIFQFVVKNNKIRQILFQDAPHLLGNLDNQTDISGIPLSLPQTANSVEKAKLILDELQSTNYIIISGLPGTGKTHLAANIAQEILKRNSTVLVVSSSKFGLKRILGKFVEDQVSHNDILSFVKMSSSTEEMEKYYLNYKFEETEINSQEDLKKFQLKIQNFPIVALTVKEIYHSLLVTEEIRFDYCIIDDANELNVPSSLGPLVMAHKFILLGHSSKNPPSILSSYSNSEIEMYSPSLLEILEKNVKRNSIQLKSQFVVNQEIMDLANSLNDDENQMVCFDQEISQSVLKPNTQDEPKKHDNPKLEISHFLEQKVLSKIINPENPVIFISMNRDFLQNAKKSNDFPEIEDSFPSYNQPKESIKPDDPMHDFNRTFNSFNFNRNLQQTNWIHFFNNRTTKHFLPSKKLLLFEFNSN</sequence>
<dbReference type="GO" id="GO:0046872">
    <property type="term" value="F:metal ion binding"/>
    <property type="evidence" value="ECO:0007669"/>
    <property type="project" value="UniProtKB-KW"/>
</dbReference>
<dbReference type="OrthoDB" id="6513042at2759"/>
<feature type="region of interest" description="Disordered" evidence="10">
    <location>
        <begin position="920"/>
        <end position="940"/>
    </location>
</feature>
<proteinExistence type="predicted"/>
<dbReference type="Pfam" id="PF08696">
    <property type="entry name" value="Dna2"/>
    <property type="match status" value="1"/>
</dbReference>
<dbReference type="SUPFAM" id="SSF52540">
    <property type="entry name" value="P-loop containing nucleoside triphosphate hydrolases"/>
    <property type="match status" value="1"/>
</dbReference>
<dbReference type="InterPro" id="IPR051827">
    <property type="entry name" value="Cas4_exonuclease"/>
</dbReference>
<dbReference type="PANTHER" id="PTHR36531:SF6">
    <property type="entry name" value="DNA REPLICATION ATP-DEPENDENT HELICASE_NUCLEASE DNA2"/>
    <property type="match status" value="1"/>
</dbReference>
<evidence type="ECO:0000256" key="10">
    <source>
        <dbReference type="SAM" id="MobiDB-lite"/>
    </source>
</evidence>
<keyword evidence="4" id="KW-0547">Nucleotide-binding</keyword>
<dbReference type="InterPro" id="IPR014808">
    <property type="entry name" value="DNA_replication_fac_Dna2_N"/>
</dbReference>
<accession>A0A9Q0LQA1</accession>
<dbReference type="GO" id="GO:0004518">
    <property type="term" value="F:nuclease activity"/>
    <property type="evidence" value="ECO:0007669"/>
    <property type="project" value="UniProtKB-KW"/>
</dbReference>
<keyword evidence="7" id="KW-0067">ATP-binding</keyword>
<evidence type="ECO:0000256" key="7">
    <source>
        <dbReference type="ARBA" id="ARBA00022840"/>
    </source>
</evidence>
<name>A0A9Q0LQA1_ANAIG</name>
<gene>
    <name evidence="12" type="ORF">M0811_00088</name>
</gene>
<evidence type="ECO:0000256" key="4">
    <source>
        <dbReference type="ARBA" id="ARBA00022741"/>
    </source>
</evidence>
<dbReference type="Gene3D" id="3.40.50.300">
    <property type="entry name" value="P-loop containing nucleotide triphosphate hydrolases"/>
    <property type="match status" value="1"/>
</dbReference>
<keyword evidence="3" id="KW-0479">Metal-binding</keyword>
<keyword evidence="6 12" id="KW-0347">Helicase</keyword>
<evidence type="ECO:0000256" key="5">
    <source>
        <dbReference type="ARBA" id="ARBA00022801"/>
    </source>
</evidence>
<keyword evidence="13" id="KW-1185">Reference proteome</keyword>
<dbReference type="PANTHER" id="PTHR36531">
    <property type="entry name" value="CRISPR-ASSOCIATED EXONUCLEASE CAS4"/>
    <property type="match status" value="1"/>
</dbReference>
<dbReference type="OMA" id="NYCEAAI"/>
<evidence type="ECO:0000313" key="12">
    <source>
        <dbReference type="EMBL" id="KAJ5076771.1"/>
    </source>
</evidence>
<dbReference type="Proteomes" id="UP001149090">
    <property type="component" value="Unassembled WGS sequence"/>
</dbReference>
<dbReference type="AlphaFoldDB" id="A0A9Q0LQA1"/>
<dbReference type="EMBL" id="JAPDFW010000059">
    <property type="protein sequence ID" value="KAJ5076771.1"/>
    <property type="molecule type" value="Genomic_DNA"/>
</dbReference>
<dbReference type="GO" id="GO:0005524">
    <property type="term" value="F:ATP binding"/>
    <property type="evidence" value="ECO:0007669"/>
    <property type="project" value="UniProtKB-KW"/>
</dbReference>
<evidence type="ECO:0000256" key="1">
    <source>
        <dbReference type="ARBA" id="ARBA00001966"/>
    </source>
</evidence>
<comment type="caution">
    <text evidence="12">The sequence shown here is derived from an EMBL/GenBank/DDBJ whole genome shotgun (WGS) entry which is preliminary data.</text>
</comment>
<keyword evidence="9" id="KW-0411">Iron-sulfur</keyword>
<dbReference type="GO" id="GO:0004386">
    <property type="term" value="F:helicase activity"/>
    <property type="evidence" value="ECO:0007669"/>
    <property type="project" value="UniProtKB-KW"/>
</dbReference>
<keyword evidence="8" id="KW-0408">Iron</keyword>
<evidence type="ECO:0000313" key="13">
    <source>
        <dbReference type="Proteomes" id="UP001149090"/>
    </source>
</evidence>
<keyword evidence="2" id="KW-0540">Nuclease</keyword>
<feature type="domain" description="DNA replication factor Dna2 N-terminal" evidence="11">
    <location>
        <begin position="31"/>
        <end position="247"/>
    </location>
</feature>
<organism evidence="12 13">
    <name type="scientific">Anaeramoeba ignava</name>
    <name type="common">Anaerobic marine amoeba</name>
    <dbReference type="NCBI Taxonomy" id="1746090"/>
    <lineage>
        <taxon>Eukaryota</taxon>
        <taxon>Metamonada</taxon>
        <taxon>Anaeramoebidae</taxon>
        <taxon>Anaeramoeba</taxon>
    </lineage>
</organism>
<evidence type="ECO:0000256" key="8">
    <source>
        <dbReference type="ARBA" id="ARBA00023004"/>
    </source>
</evidence>